<proteinExistence type="predicted"/>
<name>A0A3B0SF50_9ZZZZ</name>
<protein>
    <recommendedName>
        <fullName evidence="3">Helix-hairpin-helix domain-containing protein</fullName>
    </recommendedName>
</protein>
<accession>A0A3B0SF50</accession>
<dbReference type="AlphaFoldDB" id="A0A3B0SF50"/>
<gene>
    <name evidence="2" type="ORF">MNBD_ACTINO01-370</name>
</gene>
<dbReference type="Pfam" id="PF14520">
    <property type="entry name" value="HHH_5"/>
    <property type="match status" value="1"/>
</dbReference>
<dbReference type="EMBL" id="UOEI01000347">
    <property type="protein sequence ID" value="VAW02960.1"/>
    <property type="molecule type" value="Genomic_DNA"/>
</dbReference>
<evidence type="ECO:0000256" key="1">
    <source>
        <dbReference type="SAM" id="MobiDB-lite"/>
    </source>
</evidence>
<feature type="region of interest" description="Disordered" evidence="1">
    <location>
        <begin position="32"/>
        <end position="51"/>
    </location>
</feature>
<dbReference type="GO" id="GO:0000166">
    <property type="term" value="F:nucleotide binding"/>
    <property type="evidence" value="ECO:0007669"/>
    <property type="project" value="InterPro"/>
</dbReference>
<evidence type="ECO:0000313" key="2">
    <source>
        <dbReference type="EMBL" id="VAW02960.1"/>
    </source>
</evidence>
<organism evidence="2">
    <name type="scientific">hydrothermal vent metagenome</name>
    <dbReference type="NCBI Taxonomy" id="652676"/>
    <lineage>
        <taxon>unclassified sequences</taxon>
        <taxon>metagenomes</taxon>
        <taxon>ecological metagenomes</taxon>
    </lineage>
</organism>
<dbReference type="InterPro" id="IPR010995">
    <property type="entry name" value="DNA_repair_Rad51/TF_NusA_a-hlx"/>
</dbReference>
<reference evidence="2" key="1">
    <citation type="submission" date="2018-06" db="EMBL/GenBank/DDBJ databases">
        <authorList>
            <person name="Zhirakovskaya E."/>
        </authorList>
    </citation>
    <scope>NUCLEOTIDE SEQUENCE</scope>
</reference>
<feature type="compositionally biased region" description="Basic and acidic residues" evidence="1">
    <location>
        <begin position="32"/>
        <end position="41"/>
    </location>
</feature>
<evidence type="ECO:0008006" key="3">
    <source>
        <dbReference type="Google" id="ProtNLM"/>
    </source>
</evidence>
<dbReference type="Gene3D" id="1.10.150.20">
    <property type="entry name" value="5' to 3' exonuclease, C-terminal subdomain"/>
    <property type="match status" value="1"/>
</dbReference>
<sequence length="112" mass="11832">MNHTAKNLIRIAGLVAGLGATVWALRDRLLPAPEVHDEPPPRFRTATTQTEATNDDLTAIKGIGPVKATRLHEAGVDTFAELASMSADDLADTARTSTASAQAWIEAAAELD</sequence>
<dbReference type="SUPFAM" id="SSF47794">
    <property type="entry name" value="Rad51 N-terminal domain-like"/>
    <property type="match status" value="1"/>
</dbReference>